<dbReference type="InterPro" id="IPR002197">
    <property type="entry name" value="HTH_Fis"/>
</dbReference>
<dbReference type="EMBL" id="WXEY01000002">
    <property type="protein sequence ID" value="MZP28722.1"/>
    <property type="molecule type" value="Genomic_DNA"/>
</dbReference>
<keyword evidence="1" id="KW-0547">Nucleotide-binding</keyword>
<evidence type="ECO:0000256" key="3">
    <source>
        <dbReference type="ARBA" id="ARBA00023015"/>
    </source>
</evidence>
<sequence length="573" mass="64048">MQQRDEIVTQLFNWVAIINASHNPIIATDHEGLVRVFNKAASRAFGKEARDVIGMPFEAVVPKCRLRETIQTGQPLTGLRLNYQDRIFFVNLTPILRKQRLVGAVAIFQDVTELESVVEELNRVKELKGTLETILEAAYDGIIVVNAEGIITMVNQAYCNFLGFRESDLLGRHVADMVEGTRMHIVLQTGQAEVGDLQRTGGHDYIAMRIPIVKDGQVVGAVGKIMFKNVNELNALASKINSLQKELHYYKVELQKYRGARYSFDAVAGASYAIRMIKDTARRVARTDSIVLLRGESGTGKQLLAHAIHIESERKEGPFIQISCSGIGPEALEIELFGGAVDAPGTSSSGKFALAHRGTLHITDIGDMPLPAQTRLIRLLQGQLPLVDSPDGPVTADVRLIVSTNRHLEEMVRKDLFREDLYNRLNVISLFIPPLRDRKEDIPELVSVFIQNFNRQFGFSVQNVTREAMQVLIKYHWPGNVRELHSMIERTYDLVKGDTIDVGHLPMHLQKYNHTDKTAPQSQSLQALLEQTEKTAILQAMQAANGNKVQAAHLLGISRAGLYQKLAKYHIEE</sequence>
<keyword evidence="4" id="KW-0804">Transcription</keyword>
<reference evidence="7 8" key="1">
    <citation type="submission" date="2020-01" db="EMBL/GenBank/DDBJ databases">
        <title>Whole-genome sequence of Heliobacterium undosum DSM 13378.</title>
        <authorList>
            <person name="Kyndt J.A."/>
            <person name="Meyer T.E."/>
        </authorList>
    </citation>
    <scope>NUCLEOTIDE SEQUENCE [LARGE SCALE GENOMIC DNA]</scope>
    <source>
        <strain evidence="7 8">DSM 13378</strain>
    </source>
</reference>
<dbReference type="SUPFAM" id="SSF55785">
    <property type="entry name" value="PYP-like sensor domain (PAS domain)"/>
    <property type="match status" value="2"/>
</dbReference>
<dbReference type="InterPro" id="IPR009057">
    <property type="entry name" value="Homeodomain-like_sf"/>
</dbReference>
<proteinExistence type="predicted"/>
<dbReference type="Pfam" id="PF25601">
    <property type="entry name" value="AAA_lid_14"/>
    <property type="match status" value="1"/>
</dbReference>
<dbReference type="SUPFAM" id="SSF46689">
    <property type="entry name" value="Homeodomain-like"/>
    <property type="match status" value="1"/>
</dbReference>
<dbReference type="SMART" id="SM00091">
    <property type="entry name" value="PAS"/>
    <property type="match status" value="2"/>
</dbReference>
<dbReference type="InterPro" id="IPR002078">
    <property type="entry name" value="Sigma_54_int"/>
</dbReference>
<dbReference type="Proteomes" id="UP000463470">
    <property type="component" value="Unassembled WGS sequence"/>
</dbReference>
<dbReference type="PROSITE" id="PS00675">
    <property type="entry name" value="SIGMA54_INTERACT_1"/>
    <property type="match status" value="1"/>
</dbReference>
<dbReference type="PANTHER" id="PTHR32071">
    <property type="entry name" value="TRANSCRIPTIONAL REGULATORY PROTEIN"/>
    <property type="match status" value="1"/>
</dbReference>
<dbReference type="OrthoDB" id="9803970at2"/>
<dbReference type="Gene3D" id="1.10.8.60">
    <property type="match status" value="1"/>
</dbReference>
<evidence type="ECO:0000259" key="6">
    <source>
        <dbReference type="PROSITE" id="PS50112"/>
    </source>
</evidence>
<dbReference type="PROSITE" id="PS50045">
    <property type="entry name" value="SIGMA54_INTERACT_4"/>
    <property type="match status" value="1"/>
</dbReference>
<dbReference type="RefSeq" id="WP_161254742.1">
    <property type="nucleotide sequence ID" value="NZ_WXEY01000002.1"/>
</dbReference>
<dbReference type="PANTHER" id="PTHR32071:SF57">
    <property type="entry name" value="C4-DICARBOXYLATE TRANSPORT TRANSCRIPTIONAL REGULATORY PROTEIN DCTD"/>
    <property type="match status" value="1"/>
</dbReference>
<evidence type="ECO:0000256" key="2">
    <source>
        <dbReference type="ARBA" id="ARBA00022840"/>
    </source>
</evidence>
<evidence type="ECO:0000256" key="1">
    <source>
        <dbReference type="ARBA" id="ARBA00022741"/>
    </source>
</evidence>
<dbReference type="GO" id="GO:0006355">
    <property type="term" value="P:regulation of DNA-templated transcription"/>
    <property type="evidence" value="ECO:0007669"/>
    <property type="project" value="InterPro"/>
</dbReference>
<evidence type="ECO:0000313" key="7">
    <source>
        <dbReference type="EMBL" id="MZP28722.1"/>
    </source>
</evidence>
<dbReference type="InterPro" id="IPR013767">
    <property type="entry name" value="PAS_fold"/>
</dbReference>
<dbReference type="Gene3D" id="3.30.450.20">
    <property type="entry name" value="PAS domain"/>
    <property type="match status" value="2"/>
</dbReference>
<dbReference type="Gene3D" id="3.40.50.300">
    <property type="entry name" value="P-loop containing nucleotide triphosphate hydrolases"/>
    <property type="match status" value="1"/>
</dbReference>
<accession>A0A845KY66</accession>
<dbReference type="InterPro" id="IPR025662">
    <property type="entry name" value="Sigma_54_int_dom_ATP-bd_1"/>
</dbReference>
<dbReference type="SUPFAM" id="SSF52540">
    <property type="entry name" value="P-loop containing nucleoside triphosphate hydrolases"/>
    <property type="match status" value="1"/>
</dbReference>
<keyword evidence="2" id="KW-0067">ATP-binding</keyword>
<name>A0A845KY66_9FIRM</name>
<dbReference type="InterPro" id="IPR058031">
    <property type="entry name" value="AAA_lid_NorR"/>
</dbReference>
<dbReference type="NCBIfam" id="TIGR00229">
    <property type="entry name" value="sensory_box"/>
    <property type="match status" value="2"/>
</dbReference>
<evidence type="ECO:0000259" key="5">
    <source>
        <dbReference type="PROSITE" id="PS50045"/>
    </source>
</evidence>
<keyword evidence="3" id="KW-0805">Transcription regulation</keyword>
<dbReference type="GO" id="GO:0005524">
    <property type="term" value="F:ATP binding"/>
    <property type="evidence" value="ECO:0007669"/>
    <property type="project" value="UniProtKB-KW"/>
</dbReference>
<feature type="domain" description="Sigma-54 factor interaction" evidence="5">
    <location>
        <begin position="267"/>
        <end position="493"/>
    </location>
</feature>
<organism evidence="7 8">
    <name type="scientific">Heliomicrobium undosum</name>
    <dbReference type="NCBI Taxonomy" id="121734"/>
    <lineage>
        <taxon>Bacteria</taxon>
        <taxon>Bacillati</taxon>
        <taxon>Bacillota</taxon>
        <taxon>Clostridia</taxon>
        <taxon>Eubacteriales</taxon>
        <taxon>Heliobacteriaceae</taxon>
        <taxon>Heliomicrobium</taxon>
    </lineage>
</organism>
<dbReference type="Pfam" id="PF00158">
    <property type="entry name" value="Sigma54_activat"/>
    <property type="match status" value="1"/>
</dbReference>
<dbReference type="InterPro" id="IPR027417">
    <property type="entry name" value="P-loop_NTPase"/>
</dbReference>
<gene>
    <name evidence="7" type="ORF">GTO91_03230</name>
</gene>
<dbReference type="GO" id="GO:0043565">
    <property type="term" value="F:sequence-specific DNA binding"/>
    <property type="evidence" value="ECO:0007669"/>
    <property type="project" value="InterPro"/>
</dbReference>
<evidence type="ECO:0000313" key="8">
    <source>
        <dbReference type="Proteomes" id="UP000463470"/>
    </source>
</evidence>
<dbReference type="Gene3D" id="1.10.10.60">
    <property type="entry name" value="Homeodomain-like"/>
    <property type="match status" value="1"/>
</dbReference>
<dbReference type="CDD" id="cd00009">
    <property type="entry name" value="AAA"/>
    <property type="match status" value="1"/>
</dbReference>
<dbReference type="Pfam" id="PF00989">
    <property type="entry name" value="PAS"/>
    <property type="match status" value="2"/>
</dbReference>
<protein>
    <submittedName>
        <fullName evidence="7">PAS domain-containing protein</fullName>
    </submittedName>
</protein>
<dbReference type="PRINTS" id="PR01590">
    <property type="entry name" value="HTHFIS"/>
</dbReference>
<dbReference type="CDD" id="cd00130">
    <property type="entry name" value="PAS"/>
    <property type="match status" value="2"/>
</dbReference>
<dbReference type="InterPro" id="IPR000014">
    <property type="entry name" value="PAS"/>
</dbReference>
<keyword evidence="8" id="KW-1185">Reference proteome</keyword>
<comment type="caution">
    <text evidence="7">The sequence shown here is derived from an EMBL/GenBank/DDBJ whole genome shotgun (WGS) entry which is preliminary data.</text>
</comment>
<feature type="domain" description="PAS" evidence="6">
    <location>
        <begin position="17"/>
        <end position="54"/>
    </location>
</feature>
<dbReference type="InterPro" id="IPR003593">
    <property type="entry name" value="AAA+_ATPase"/>
</dbReference>
<dbReference type="PROSITE" id="PS50112">
    <property type="entry name" value="PAS"/>
    <property type="match status" value="2"/>
</dbReference>
<dbReference type="Pfam" id="PF02954">
    <property type="entry name" value="HTH_8"/>
    <property type="match status" value="1"/>
</dbReference>
<dbReference type="InterPro" id="IPR035965">
    <property type="entry name" value="PAS-like_dom_sf"/>
</dbReference>
<dbReference type="AlphaFoldDB" id="A0A845KY66"/>
<evidence type="ECO:0000256" key="4">
    <source>
        <dbReference type="ARBA" id="ARBA00023163"/>
    </source>
</evidence>
<feature type="domain" description="PAS" evidence="6">
    <location>
        <begin position="127"/>
        <end position="178"/>
    </location>
</feature>
<dbReference type="SMART" id="SM00382">
    <property type="entry name" value="AAA"/>
    <property type="match status" value="1"/>
</dbReference>